<feature type="compositionally biased region" description="Basic and acidic residues" evidence="1">
    <location>
        <begin position="14"/>
        <end position="26"/>
    </location>
</feature>
<dbReference type="SUPFAM" id="SSF46934">
    <property type="entry name" value="UBA-like"/>
    <property type="match status" value="1"/>
</dbReference>
<dbReference type="InterPro" id="IPR009060">
    <property type="entry name" value="UBA-like_sf"/>
</dbReference>
<proteinExistence type="predicted"/>
<gene>
    <name evidence="3" type="ORF">CSSPTR1EN2_LOCUS16534</name>
</gene>
<feature type="region of interest" description="Disordered" evidence="1">
    <location>
        <begin position="641"/>
        <end position="723"/>
    </location>
</feature>
<dbReference type="InterPro" id="IPR015940">
    <property type="entry name" value="UBA"/>
</dbReference>
<evidence type="ECO:0000313" key="3">
    <source>
        <dbReference type="EMBL" id="CAK9222915.1"/>
    </source>
</evidence>
<feature type="compositionally biased region" description="Polar residues" evidence="1">
    <location>
        <begin position="352"/>
        <end position="367"/>
    </location>
</feature>
<feature type="compositionally biased region" description="Basic and acidic residues" evidence="1">
    <location>
        <begin position="129"/>
        <end position="138"/>
    </location>
</feature>
<accession>A0ABP0UJ74</accession>
<evidence type="ECO:0000313" key="4">
    <source>
        <dbReference type="Proteomes" id="UP001497512"/>
    </source>
</evidence>
<feature type="domain" description="UBA" evidence="2">
    <location>
        <begin position="165"/>
        <end position="205"/>
    </location>
</feature>
<dbReference type="EMBL" id="OZ019896">
    <property type="protein sequence ID" value="CAK9222915.1"/>
    <property type="molecule type" value="Genomic_DNA"/>
</dbReference>
<feature type="region of interest" description="Disordered" evidence="1">
    <location>
        <begin position="1"/>
        <end position="155"/>
    </location>
</feature>
<evidence type="ECO:0000256" key="1">
    <source>
        <dbReference type="SAM" id="MobiDB-lite"/>
    </source>
</evidence>
<dbReference type="Gene3D" id="1.10.8.10">
    <property type="entry name" value="DNA helicase RuvA subunit, C-terminal domain"/>
    <property type="match status" value="1"/>
</dbReference>
<name>A0ABP0UJ74_9BRYO</name>
<sequence length="723" mass="77784">MPPRAKQRNIPAEKSGEKPLPKEWKASSRHASAGAGVPAHAYNPTSGTFHLLDAVAPDTGVPNPNSRFRSIDDNDNVSNTVSTPSMEYDSTSNNGSCSGESEDQLQSVGKDRNGITKLGRPPVLVGPSADKRDKIRWKNEKKHQRQKERRAQDLRERATNHLMSRKLENLTQQLVAMGFSADQATMAFIHNEGHIERSVAWLLEGGEGKQKEDFNVEGNLKIDIGEELAHMAELEERYKYSRPEIDRAVIACEGDLERAIEWLRSQHPQPHLVPMEDSSSGLGGAPELSHDPMKKQTLTGPAPAPPLQHLNGTSKQPNSLYQGLMQDRREERELNSSQGSSHGHYLVPGHSLVQSSPEGTRASTSMVEIPSSTGALEWQRFLPPVSGRLPNHGFRASQFSPAPSASHLPLSSLQYRVDSRMPLAPQSGSSFLNGDSDHITGHLTGRGPVLPLSPVTLPPAGGNVSAPSPSFSPSFSLSSWKGSSADGSSLPRVLFPNNSQGNALYTDSSSGNTVMKNIGTYSLEIPPGKYHPLQRTQLDPMSTSWHTDRTGLDSVAGSLPPYSSISNTLSHSKSSMPLTSGLLTGWGSGLSSTQVDWTMGAASGCDYKTIDWSMPAFPHGSSPSGVWGISRSLATMLNLSEHGQPEQHSSEDSNPCPVPKSASFPGEAGNRYELWSGPKLQGGSPGLGLKDKSQGESGSSSGLGGHHEWTTPFEGKNLFTLPA</sequence>
<feature type="compositionally biased region" description="Polar residues" evidence="1">
    <location>
        <begin position="310"/>
        <end position="321"/>
    </location>
</feature>
<keyword evidence="4" id="KW-1185">Reference proteome</keyword>
<protein>
    <recommendedName>
        <fullName evidence="2">UBA domain-containing protein</fullName>
    </recommendedName>
</protein>
<dbReference type="PROSITE" id="PS50030">
    <property type="entry name" value="UBA"/>
    <property type="match status" value="1"/>
</dbReference>
<dbReference type="PANTHER" id="PTHR35294">
    <property type="entry name" value="UBIQUITIN-ASSOCIATED/TRANSLATION ELONGATION FACTOR EF1B PROTEIN"/>
    <property type="match status" value="1"/>
</dbReference>
<dbReference type="PANTHER" id="PTHR35294:SF1">
    <property type="entry name" value="OS05G0409000 PROTEIN"/>
    <property type="match status" value="1"/>
</dbReference>
<feature type="compositionally biased region" description="Polar residues" evidence="1">
    <location>
        <begin position="76"/>
        <end position="107"/>
    </location>
</feature>
<reference evidence="3" key="1">
    <citation type="submission" date="2024-02" db="EMBL/GenBank/DDBJ databases">
        <authorList>
            <consortium name="ELIXIR-Norway"/>
            <consortium name="Elixir Norway"/>
        </authorList>
    </citation>
    <scope>NUCLEOTIDE SEQUENCE</scope>
</reference>
<feature type="region of interest" description="Disordered" evidence="1">
    <location>
        <begin position="269"/>
        <end position="367"/>
    </location>
</feature>
<evidence type="ECO:0000259" key="2">
    <source>
        <dbReference type="PROSITE" id="PS50030"/>
    </source>
</evidence>
<dbReference type="Proteomes" id="UP001497512">
    <property type="component" value="Chromosome 4"/>
</dbReference>
<feature type="compositionally biased region" description="Basic residues" evidence="1">
    <location>
        <begin position="139"/>
        <end position="148"/>
    </location>
</feature>
<organism evidence="3 4">
    <name type="scientific">Sphagnum troendelagicum</name>
    <dbReference type="NCBI Taxonomy" id="128251"/>
    <lineage>
        <taxon>Eukaryota</taxon>
        <taxon>Viridiplantae</taxon>
        <taxon>Streptophyta</taxon>
        <taxon>Embryophyta</taxon>
        <taxon>Bryophyta</taxon>
        <taxon>Sphagnophytina</taxon>
        <taxon>Sphagnopsida</taxon>
        <taxon>Sphagnales</taxon>
        <taxon>Sphagnaceae</taxon>
        <taxon>Sphagnum</taxon>
    </lineage>
</organism>
<feature type="region of interest" description="Disordered" evidence="1">
    <location>
        <begin position="426"/>
        <end position="451"/>
    </location>
</feature>